<evidence type="ECO:0008006" key="3">
    <source>
        <dbReference type="Google" id="ProtNLM"/>
    </source>
</evidence>
<protein>
    <recommendedName>
        <fullName evidence="3">WYL domain-containing protein</fullName>
    </recommendedName>
</protein>
<sequence>MDTLEVELLLQGSLAFRYRSKGNQDLSVVWDEHQPIKRVIRRTHSLFWLFREVRAYGLDCYIGGPSLVRDRFVAETRSLLAQYESTEVEI</sequence>
<proteinExistence type="predicted"/>
<dbReference type="EMBL" id="AJTX02000002">
    <property type="protein sequence ID" value="KKJ01447.1"/>
    <property type="molecule type" value="Genomic_DNA"/>
</dbReference>
<evidence type="ECO:0000313" key="1">
    <source>
        <dbReference type="EMBL" id="KKJ01447.1"/>
    </source>
</evidence>
<name>A0A0M2Q4E4_PROHO</name>
<comment type="caution">
    <text evidence="1">The sequence shown here is derived from an EMBL/GenBank/DDBJ whole genome shotgun (WGS) entry which is preliminary data.</text>
</comment>
<gene>
    <name evidence="1" type="ORF">PROH_03720</name>
</gene>
<accession>A0A0M2Q4E4</accession>
<dbReference type="Proteomes" id="UP000034681">
    <property type="component" value="Unassembled WGS sequence"/>
</dbReference>
<dbReference type="STRING" id="317619.GCA_000332315_04024"/>
<dbReference type="AlphaFoldDB" id="A0A0M2Q4E4"/>
<organism evidence="1 2">
    <name type="scientific">Prochlorothrix hollandica PCC 9006 = CALU 1027</name>
    <dbReference type="NCBI Taxonomy" id="317619"/>
    <lineage>
        <taxon>Bacteria</taxon>
        <taxon>Bacillati</taxon>
        <taxon>Cyanobacteriota</taxon>
        <taxon>Cyanophyceae</taxon>
        <taxon>Prochlorotrichales</taxon>
        <taxon>Prochlorotrichaceae</taxon>
        <taxon>Prochlorothrix</taxon>
    </lineage>
</organism>
<evidence type="ECO:0000313" key="2">
    <source>
        <dbReference type="Proteomes" id="UP000034681"/>
    </source>
</evidence>
<reference evidence="1" key="1">
    <citation type="submission" date="2012-04" db="EMBL/GenBank/DDBJ databases">
        <authorList>
            <person name="Borisov I.G."/>
            <person name="Ivanikova N.V."/>
            <person name="Pinevich A.V."/>
        </authorList>
    </citation>
    <scope>NUCLEOTIDE SEQUENCE</scope>
    <source>
        <strain evidence="1">CALU 1027</strain>
    </source>
</reference>
<keyword evidence="2" id="KW-1185">Reference proteome</keyword>